<evidence type="ECO:0000313" key="2">
    <source>
        <dbReference type="Proteomes" id="UP001152795"/>
    </source>
</evidence>
<dbReference type="Pfam" id="PF00078">
    <property type="entry name" value="RVT_1"/>
    <property type="match status" value="1"/>
</dbReference>
<dbReference type="AlphaFoldDB" id="A0A7D9D6N5"/>
<sequence length="454" mass="50927">MAYLHKCLKNNSDKNISIKIPTRETRNTSSTNGILLHVTKSKTVSFQNSFYIRAANVWNTLPGFIRSTTTSLTTFKCNLMKYYVELTQQIYDPEDPRTFNSASNSLDSLNVSESDVQSLLSNLSPSKATGPDGIPAYLLKRCSVVITPSLTALFELSLQRGVFPSEWKAANFVPIPKKGDTHEVTNYRPVSLLSQVSKVLERLIFSQVSSFVEKSLYDLQHGFRCKRSCVTQLLSVLHDLGRTLDSGKETDLIYLDFAKAFDSESHSKLLFKLKSFGISGPLLNWFADYLRDRKQCVVVEGASSSFLNVTSGVPQGSVIGPLLFILYVNDLPELQYRSIDSTANFLIRQNIVKSSFNKMYFNVKLTMAMMIVIAGMVMLPESEAGIAEVQEYTKIKQELTVHKGTILRGNRLVIPPTLRNKAVDLAHFGHQGVVKTKRLLREKVWFPGIDKLTV</sequence>
<dbReference type="CDD" id="cd01650">
    <property type="entry name" value="RT_nLTR_like"/>
    <property type="match status" value="1"/>
</dbReference>
<dbReference type="Gene3D" id="1.10.340.70">
    <property type="match status" value="1"/>
</dbReference>
<accession>A0A7D9D6N5</accession>
<dbReference type="Proteomes" id="UP001152795">
    <property type="component" value="Unassembled WGS sequence"/>
</dbReference>
<dbReference type="Pfam" id="PF17921">
    <property type="entry name" value="Integrase_H2C2"/>
    <property type="match status" value="1"/>
</dbReference>
<organism evidence="1 2">
    <name type="scientific">Paramuricea clavata</name>
    <name type="common">Red gorgonian</name>
    <name type="synonym">Violescent sea-whip</name>
    <dbReference type="NCBI Taxonomy" id="317549"/>
    <lineage>
        <taxon>Eukaryota</taxon>
        <taxon>Metazoa</taxon>
        <taxon>Cnidaria</taxon>
        <taxon>Anthozoa</taxon>
        <taxon>Octocorallia</taxon>
        <taxon>Malacalcyonacea</taxon>
        <taxon>Plexauridae</taxon>
        <taxon>Paramuricea</taxon>
    </lineage>
</organism>
<gene>
    <name evidence="1" type="ORF">PACLA_8A077210</name>
</gene>
<keyword evidence="2" id="KW-1185">Reference proteome</keyword>
<dbReference type="PANTHER" id="PTHR19446">
    <property type="entry name" value="REVERSE TRANSCRIPTASES"/>
    <property type="match status" value="1"/>
</dbReference>
<reference evidence="1" key="1">
    <citation type="submission" date="2020-04" db="EMBL/GenBank/DDBJ databases">
        <authorList>
            <person name="Alioto T."/>
            <person name="Alioto T."/>
            <person name="Gomez Garrido J."/>
        </authorList>
    </citation>
    <scope>NUCLEOTIDE SEQUENCE</scope>
    <source>
        <strain evidence="1">A484AB</strain>
    </source>
</reference>
<protein>
    <submittedName>
        <fullName evidence="1">Uncharacterized protein</fullName>
    </submittedName>
</protein>
<dbReference type="InterPro" id="IPR041588">
    <property type="entry name" value="Integrase_H2C2"/>
</dbReference>
<evidence type="ECO:0000313" key="1">
    <source>
        <dbReference type="EMBL" id="CAB3978280.1"/>
    </source>
</evidence>
<dbReference type="InterPro" id="IPR000477">
    <property type="entry name" value="RT_dom"/>
</dbReference>
<comment type="caution">
    <text evidence="1">The sequence shown here is derived from an EMBL/GenBank/DDBJ whole genome shotgun (WGS) entry which is preliminary data.</text>
</comment>
<name>A0A7D9D6N5_PARCT</name>
<dbReference type="EMBL" id="CACRXK020000101">
    <property type="protein sequence ID" value="CAB3978280.1"/>
    <property type="molecule type" value="Genomic_DNA"/>
</dbReference>
<proteinExistence type="predicted"/>
<dbReference type="OrthoDB" id="6014994at2759"/>
<dbReference type="PROSITE" id="PS50878">
    <property type="entry name" value="RT_POL"/>
    <property type="match status" value="1"/>
</dbReference>